<gene>
    <name evidence="1" type="ORF">SDC9_159759</name>
</gene>
<proteinExistence type="predicted"/>
<dbReference type="EMBL" id="VSSQ01058786">
    <property type="protein sequence ID" value="MPN12441.1"/>
    <property type="molecule type" value="Genomic_DNA"/>
</dbReference>
<protein>
    <submittedName>
        <fullName evidence="1">Uncharacterized protein</fullName>
    </submittedName>
</protein>
<accession>A0A645FDJ8</accession>
<reference evidence="1" key="1">
    <citation type="submission" date="2019-08" db="EMBL/GenBank/DDBJ databases">
        <authorList>
            <person name="Kucharzyk K."/>
            <person name="Murdoch R.W."/>
            <person name="Higgins S."/>
            <person name="Loffler F."/>
        </authorList>
    </citation>
    <scope>NUCLEOTIDE SEQUENCE</scope>
</reference>
<organism evidence="1">
    <name type="scientific">bioreactor metagenome</name>
    <dbReference type="NCBI Taxonomy" id="1076179"/>
    <lineage>
        <taxon>unclassified sequences</taxon>
        <taxon>metagenomes</taxon>
        <taxon>ecological metagenomes</taxon>
    </lineage>
</organism>
<sequence>MNLLIERRFSRRERFVCFYHSDARFQNRNVGEFHRAVVNNRNPRGHHTALRRPLRYGFSGYSDVDLRIVYKRIDFVRVLRLQRVCFSEGIHAGKLKRNVPKRLRHQRHDEERQRMALPRLKRKGLFIDEVQPFVRNLYAADGLAAGVFNVEREVHAVDGWRSHCNVHIELNEHHSQRQ</sequence>
<dbReference type="AlphaFoldDB" id="A0A645FDJ8"/>
<comment type="caution">
    <text evidence="1">The sequence shown here is derived from an EMBL/GenBank/DDBJ whole genome shotgun (WGS) entry which is preliminary data.</text>
</comment>
<name>A0A645FDJ8_9ZZZZ</name>
<evidence type="ECO:0000313" key="1">
    <source>
        <dbReference type="EMBL" id="MPN12441.1"/>
    </source>
</evidence>